<keyword evidence="3" id="KW-1185">Reference proteome</keyword>
<comment type="caution">
    <text evidence="2">The sequence shown here is derived from an EMBL/GenBank/DDBJ whole genome shotgun (WGS) entry which is preliminary data.</text>
</comment>
<keyword evidence="1" id="KW-0812">Transmembrane</keyword>
<evidence type="ECO:0000313" key="2">
    <source>
        <dbReference type="EMBL" id="MFD1195436.1"/>
    </source>
</evidence>
<keyword evidence="1" id="KW-1133">Transmembrane helix</keyword>
<dbReference type="EMBL" id="JBHTKR010000004">
    <property type="protein sequence ID" value="MFD1195436.1"/>
    <property type="molecule type" value="Genomic_DNA"/>
</dbReference>
<protein>
    <recommendedName>
        <fullName evidence="4">NfeD family protein</fullName>
    </recommendedName>
</protein>
<reference evidence="3" key="1">
    <citation type="journal article" date="2019" name="Int. J. Syst. Evol. Microbiol.">
        <title>The Global Catalogue of Microorganisms (GCM) 10K type strain sequencing project: providing services to taxonomists for standard genome sequencing and annotation.</title>
        <authorList>
            <consortium name="The Broad Institute Genomics Platform"/>
            <consortium name="The Broad Institute Genome Sequencing Center for Infectious Disease"/>
            <person name="Wu L."/>
            <person name="Ma J."/>
        </authorList>
    </citation>
    <scope>NUCLEOTIDE SEQUENCE [LARGE SCALE GENOMIC DNA]</scope>
    <source>
        <strain evidence="3">CCUG 55328</strain>
    </source>
</reference>
<dbReference type="Proteomes" id="UP001597151">
    <property type="component" value="Unassembled WGS sequence"/>
</dbReference>
<accession>A0ABW3TG33</accession>
<feature type="transmembrane region" description="Helical" evidence="1">
    <location>
        <begin position="6"/>
        <end position="23"/>
    </location>
</feature>
<evidence type="ECO:0000313" key="3">
    <source>
        <dbReference type="Proteomes" id="UP001597151"/>
    </source>
</evidence>
<name>A0ABW3TG33_9RHOB</name>
<sequence>MLWQEWWVWVVVGVTLAVAEVILPGFILLGFAIGAALVGLLLLIGVLGGNLFVLILIFAIASLVAWIALRRLVGIRKGQVKIWDRDINEN</sequence>
<feature type="transmembrane region" description="Helical" evidence="1">
    <location>
        <begin position="51"/>
        <end position="69"/>
    </location>
</feature>
<evidence type="ECO:0008006" key="4">
    <source>
        <dbReference type="Google" id="ProtNLM"/>
    </source>
</evidence>
<gene>
    <name evidence="2" type="ORF">ACFQ3C_12210</name>
</gene>
<keyword evidence="1" id="KW-0472">Membrane</keyword>
<organism evidence="2 3">
    <name type="scientific">Seohaeicola saemankumensis</name>
    <dbReference type="NCBI Taxonomy" id="481181"/>
    <lineage>
        <taxon>Bacteria</taxon>
        <taxon>Pseudomonadati</taxon>
        <taxon>Pseudomonadota</taxon>
        <taxon>Alphaproteobacteria</taxon>
        <taxon>Rhodobacterales</taxon>
        <taxon>Roseobacteraceae</taxon>
        <taxon>Seohaeicola</taxon>
    </lineage>
</organism>
<dbReference type="RefSeq" id="WP_380792145.1">
    <property type="nucleotide sequence ID" value="NZ_JBHTKR010000004.1"/>
</dbReference>
<evidence type="ECO:0000256" key="1">
    <source>
        <dbReference type="SAM" id="Phobius"/>
    </source>
</evidence>
<proteinExistence type="predicted"/>